<reference evidence="2 3" key="1">
    <citation type="journal article" date="2024" name="IMA Fungus">
        <title>Apiospora arundinis, a panoply of carbohydrate-active enzymes and secondary metabolites.</title>
        <authorList>
            <person name="Sorensen T."/>
            <person name="Petersen C."/>
            <person name="Muurmann A.T."/>
            <person name="Christiansen J.V."/>
            <person name="Brundto M.L."/>
            <person name="Overgaard C.K."/>
            <person name="Boysen A.T."/>
            <person name="Wollenberg R.D."/>
            <person name="Larsen T.O."/>
            <person name="Sorensen J.L."/>
            <person name="Nielsen K.L."/>
            <person name="Sondergaard T.E."/>
        </authorList>
    </citation>
    <scope>NUCLEOTIDE SEQUENCE [LARGE SCALE GENOMIC DNA]</scope>
    <source>
        <strain evidence="2 3">AAU 773</strain>
    </source>
</reference>
<name>A0ABR2HKJ7_9PEZI</name>
<feature type="compositionally biased region" description="Polar residues" evidence="1">
    <location>
        <begin position="126"/>
        <end position="145"/>
    </location>
</feature>
<feature type="region of interest" description="Disordered" evidence="1">
    <location>
        <begin position="95"/>
        <end position="301"/>
    </location>
</feature>
<protein>
    <submittedName>
        <fullName evidence="2">Uncharacterized protein</fullName>
    </submittedName>
</protein>
<feature type="compositionally biased region" description="Low complexity" evidence="1">
    <location>
        <begin position="212"/>
        <end position="223"/>
    </location>
</feature>
<evidence type="ECO:0000256" key="1">
    <source>
        <dbReference type="SAM" id="MobiDB-lite"/>
    </source>
</evidence>
<comment type="caution">
    <text evidence="2">The sequence shown here is derived from an EMBL/GenBank/DDBJ whole genome shotgun (WGS) entry which is preliminary data.</text>
</comment>
<feature type="compositionally biased region" description="Low complexity" evidence="1">
    <location>
        <begin position="102"/>
        <end position="116"/>
    </location>
</feature>
<feature type="compositionally biased region" description="Basic and acidic residues" evidence="1">
    <location>
        <begin position="284"/>
        <end position="299"/>
    </location>
</feature>
<feature type="region of interest" description="Disordered" evidence="1">
    <location>
        <begin position="353"/>
        <end position="392"/>
    </location>
</feature>
<evidence type="ECO:0000313" key="2">
    <source>
        <dbReference type="EMBL" id="KAK8848682.1"/>
    </source>
</evidence>
<accession>A0ABR2HKJ7</accession>
<organism evidence="2 3">
    <name type="scientific">Apiospora arundinis</name>
    <dbReference type="NCBI Taxonomy" id="335852"/>
    <lineage>
        <taxon>Eukaryota</taxon>
        <taxon>Fungi</taxon>
        <taxon>Dikarya</taxon>
        <taxon>Ascomycota</taxon>
        <taxon>Pezizomycotina</taxon>
        <taxon>Sordariomycetes</taxon>
        <taxon>Xylariomycetidae</taxon>
        <taxon>Amphisphaeriales</taxon>
        <taxon>Apiosporaceae</taxon>
        <taxon>Apiospora</taxon>
    </lineage>
</organism>
<proteinExistence type="predicted"/>
<feature type="compositionally biased region" description="Basic and acidic residues" evidence="1">
    <location>
        <begin position="224"/>
        <end position="234"/>
    </location>
</feature>
<sequence length="430" mass="48444">MIKTDPIVQEEDMSPGRSLPSERSHMAKPQIFVNLEFGVSWSQRHTPRTHAITYTSRNLRDARDRGAFPRQLPPTNTNYLASLHHQQQWQREIGEHRHQARQHYQQHQQVEQPQQSSRRHQQPQQYHLQPTPYNNTSSAQHQPSRQPEWEWARDSLEQSQETVPEGQGSRRRESRSESRGLSHERGNSAPPPFSDSPWDATPGASLFPPPQAAATTATATSASRLDRPQDEPRIWKPLPEAPGRFRLGEDGLPWSAFAWPIDPHGPEEDPGESAYASQLSPVDRGSRRSRAEDPAKATELESLSAAMMTVDNGFESQWWYQGPREPVPRFSRDQEEPHRLSMADAQLLSAAEPMSAVNPPPEGWYAPTSPAAAGRGSYDQYSGGQGTVGTSRESINDIVSPISTLSASPQQYRPLHRTLTTRSEELFFGR</sequence>
<feature type="compositionally biased region" description="Basic and acidic residues" evidence="1">
    <location>
        <begin position="168"/>
        <end position="186"/>
    </location>
</feature>
<keyword evidence="3" id="KW-1185">Reference proteome</keyword>
<dbReference type="Proteomes" id="UP001390339">
    <property type="component" value="Unassembled WGS sequence"/>
</dbReference>
<gene>
    <name evidence="2" type="ORF">PGQ11_015162</name>
</gene>
<feature type="compositionally biased region" description="Basic and acidic residues" evidence="1">
    <location>
        <begin position="147"/>
        <end position="156"/>
    </location>
</feature>
<feature type="region of interest" description="Disordered" evidence="1">
    <location>
        <begin position="1"/>
        <end position="25"/>
    </location>
</feature>
<dbReference type="EMBL" id="JAPCWZ010000010">
    <property type="protein sequence ID" value="KAK8848682.1"/>
    <property type="molecule type" value="Genomic_DNA"/>
</dbReference>
<evidence type="ECO:0000313" key="3">
    <source>
        <dbReference type="Proteomes" id="UP001390339"/>
    </source>
</evidence>